<name>Q0CN21_ASPTN</name>
<reference evidence="2" key="1">
    <citation type="submission" date="2005-09" db="EMBL/GenBank/DDBJ databases">
        <title>Annotation of the Aspergillus terreus NIH2624 genome.</title>
        <authorList>
            <person name="Birren B.W."/>
            <person name="Lander E.S."/>
            <person name="Galagan J.E."/>
            <person name="Nusbaum C."/>
            <person name="Devon K."/>
            <person name="Henn M."/>
            <person name="Ma L.-J."/>
            <person name="Jaffe D.B."/>
            <person name="Butler J."/>
            <person name="Alvarez P."/>
            <person name="Gnerre S."/>
            <person name="Grabherr M."/>
            <person name="Kleber M."/>
            <person name="Mauceli E.W."/>
            <person name="Brockman W."/>
            <person name="Rounsley S."/>
            <person name="Young S.K."/>
            <person name="LaButti K."/>
            <person name="Pushparaj V."/>
            <person name="DeCaprio D."/>
            <person name="Crawford M."/>
            <person name="Koehrsen M."/>
            <person name="Engels R."/>
            <person name="Montgomery P."/>
            <person name="Pearson M."/>
            <person name="Howarth C."/>
            <person name="Larson L."/>
            <person name="Luoma S."/>
            <person name="White J."/>
            <person name="Alvarado L."/>
            <person name="Kodira C.D."/>
            <person name="Zeng Q."/>
            <person name="Oleary S."/>
            <person name="Yandava C."/>
            <person name="Denning D.W."/>
            <person name="Nierman W.C."/>
            <person name="Milne T."/>
            <person name="Madden K."/>
        </authorList>
    </citation>
    <scope>NUCLEOTIDE SEQUENCE [LARGE SCALE GENOMIC DNA]</scope>
    <source>
        <strain evidence="2">NIH 2624 / FGSC A1156</strain>
    </source>
</reference>
<dbReference type="OMA" id="TWWWHAV"/>
<evidence type="ECO:0000313" key="2">
    <source>
        <dbReference type="Proteomes" id="UP000007963"/>
    </source>
</evidence>
<sequence>MRLPTIYAHRNGGLTVTDALDTIEQIYKESKVIIFGCLASWTIYHLRLGVVGLILLLAVCRTYYELSLRRVERAIRDETRRYHAKHILHRGESVEWMNRILVRLWHLYQERICDHIVQYVNRGLAGRSDAPGAEGESPAQKVVIQSLALVEQPIRILHIRTYTRPESGNFVIEGTFRVDLAPPPDHHRRHLRTREPLVDLVILHDKQQDRRQNDLAVQVRQFTGTGLVRLEIDFQGDEPHILQPQIELQGQPQIDWQRVVLWIRIV</sequence>
<dbReference type="STRING" id="341663.Q0CN21"/>
<dbReference type="AlphaFoldDB" id="Q0CN21"/>
<dbReference type="eggNOG" id="KOG1012">
    <property type="taxonomic scope" value="Eukaryota"/>
</dbReference>
<dbReference type="HOGENOM" id="CLU_077990_0_0_1"/>
<dbReference type="EMBL" id="CH476599">
    <property type="protein sequence ID" value="EAU35360.1"/>
    <property type="molecule type" value="Genomic_DNA"/>
</dbReference>
<organism evidence="1 2">
    <name type="scientific">Aspergillus terreus (strain NIH 2624 / FGSC A1156)</name>
    <dbReference type="NCBI Taxonomy" id="341663"/>
    <lineage>
        <taxon>Eukaryota</taxon>
        <taxon>Fungi</taxon>
        <taxon>Dikarya</taxon>
        <taxon>Ascomycota</taxon>
        <taxon>Pezizomycotina</taxon>
        <taxon>Eurotiomycetes</taxon>
        <taxon>Eurotiomycetidae</taxon>
        <taxon>Eurotiales</taxon>
        <taxon>Aspergillaceae</taxon>
        <taxon>Aspergillus</taxon>
        <taxon>Aspergillus subgen. Circumdati</taxon>
    </lineage>
</organism>
<proteinExistence type="predicted"/>
<evidence type="ECO:0000313" key="1">
    <source>
        <dbReference type="EMBL" id="EAU35360.1"/>
    </source>
</evidence>
<dbReference type="RefSeq" id="XP_001214091.1">
    <property type="nucleotide sequence ID" value="XM_001214091.1"/>
</dbReference>
<protein>
    <submittedName>
        <fullName evidence="1">Uncharacterized protein</fullName>
    </submittedName>
</protein>
<dbReference type="PANTHER" id="PTHR46980:SF2">
    <property type="entry name" value="TRICALBIN-1-RELATED"/>
    <property type="match status" value="1"/>
</dbReference>
<dbReference type="OrthoDB" id="419768at2759"/>
<gene>
    <name evidence="1" type="ORF">ATEG_04913</name>
</gene>
<dbReference type="VEuPathDB" id="FungiDB:ATEG_04913"/>
<dbReference type="Proteomes" id="UP000007963">
    <property type="component" value="Unassembled WGS sequence"/>
</dbReference>
<accession>Q0CN21</accession>
<dbReference type="InterPro" id="IPR052455">
    <property type="entry name" value="Tricalbin_domain"/>
</dbReference>
<dbReference type="GeneID" id="4320156"/>
<dbReference type="PANTHER" id="PTHR46980">
    <property type="entry name" value="TRICALBIN-1-RELATED"/>
    <property type="match status" value="1"/>
</dbReference>